<organism evidence="5 6">
    <name type="scientific">Methylopila jiangsuensis</name>
    <dbReference type="NCBI Taxonomy" id="586230"/>
    <lineage>
        <taxon>Bacteria</taxon>
        <taxon>Pseudomonadati</taxon>
        <taxon>Pseudomonadota</taxon>
        <taxon>Alphaproteobacteria</taxon>
        <taxon>Hyphomicrobiales</taxon>
        <taxon>Methylopilaceae</taxon>
        <taxon>Methylopila</taxon>
    </lineage>
</organism>
<sequence length="171" mass="18806">MPTTDLNENRTPHMKLMFKTAAVVATVLLPTFAIADAGHDHGGARAYGEPGDSKKPARTVEIVMKETDDGKMLFEPNSISASKGEQIRFVLKNEGQLDHEFMLATRAENDKHAIAMQKNPDMEHDDPNGRRIAPGKTEEIVWKFSKSGDFNFACLIPGHRESGMDGSVAVK</sequence>
<dbReference type="GO" id="GO:0009055">
    <property type="term" value="F:electron transfer activity"/>
    <property type="evidence" value="ECO:0007669"/>
    <property type="project" value="InterPro"/>
</dbReference>
<evidence type="ECO:0000259" key="4">
    <source>
        <dbReference type="Pfam" id="PF00127"/>
    </source>
</evidence>
<feature type="domain" description="Blue (type 1) copper" evidence="4">
    <location>
        <begin position="65"/>
        <end position="171"/>
    </location>
</feature>
<dbReference type="EMBL" id="BSFK01000016">
    <property type="protein sequence ID" value="GLK77646.1"/>
    <property type="molecule type" value="Genomic_DNA"/>
</dbReference>
<dbReference type="CDD" id="cd04211">
    <property type="entry name" value="Cupredoxin_like_2"/>
    <property type="match status" value="1"/>
</dbReference>
<name>A0A9W6JJP2_9HYPH</name>
<dbReference type="Pfam" id="PF00127">
    <property type="entry name" value="Copper-bind"/>
    <property type="match status" value="1"/>
</dbReference>
<accession>A0A9W6JJP2</accession>
<evidence type="ECO:0000313" key="6">
    <source>
        <dbReference type="Proteomes" id="UP001143364"/>
    </source>
</evidence>
<gene>
    <name evidence="5" type="primary">copC_3</name>
    <name evidence="5" type="ORF">GCM10008171_29000</name>
</gene>
<dbReference type="InterPro" id="IPR050845">
    <property type="entry name" value="Cu-binding_ET"/>
</dbReference>
<dbReference type="Gene3D" id="2.60.40.420">
    <property type="entry name" value="Cupredoxins - blue copper proteins"/>
    <property type="match status" value="1"/>
</dbReference>
<keyword evidence="6" id="KW-1185">Reference proteome</keyword>
<dbReference type="GO" id="GO:0005507">
    <property type="term" value="F:copper ion binding"/>
    <property type="evidence" value="ECO:0007669"/>
    <property type="project" value="InterPro"/>
</dbReference>
<dbReference type="InterPro" id="IPR008972">
    <property type="entry name" value="Cupredoxin"/>
</dbReference>
<evidence type="ECO:0000256" key="2">
    <source>
        <dbReference type="ARBA" id="ARBA00023008"/>
    </source>
</evidence>
<evidence type="ECO:0000256" key="1">
    <source>
        <dbReference type="ARBA" id="ARBA00022723"/>
    </source>
</evidence>
<evidence type="ECO:0000256" key="3">
    <source>
        <dbReference type="SAM" id="SignalP"/>
    </source>
</evidence>
<proteinExistence type="predicted"/>
<feature type="signal peptide" evidence="3">
    <location>
        <begin position="1"/>
        <end position="35"/>
    </location>
</feature>
<evidence type="ECO:0000313" key="5">
    <source>
        <dbReference type="EMBL" id="GLK77646.1"/>
    </source>
</evidence>
<dbReference type="AlphaFoldDB" id="A0A9W6JJP2"/>
<protein>
    <submittedName>
        <fullName evidence="5">Copper tolerance protein</fullName>
    </submittedName>
</protein>
<keyword evidence="2" id="KW-0186">Copper</keyword>
<dbReference type="Proteomes" id="UP001143364">
    <property type="component" value="Unassembled WGS sequence"/>
</dbReference>
<dbReference type="InterPro" id="IPR000923">
    <property type="entry name" value="BlueCu_1"/>
</dbReference>
<reference evidence="5" key="1">
    <citation type="journal article" date="2014" name="Int. J. Syst. Evol. Microbiol.">
        <title>Complete genome sequence of Corynebacterium casei LMG S-19264T (=DSM 44701T), isolated from a smear-ripened cheese.</title>
        <authorList>
            <consortium name="US DOE Joint Genome Institute (JGI-PGF)"/>
            <person name="Walter F."/>
            <person name="Albersmeier A."/>
            <person name="Kalinowski J."/>
            <person name="Ruckert C."/>
        </authorList>
    </citation>
    <scope>NUCLEOTIDE SEQUENCE</scope>
    <source>
        <strain evidence="5">VKM B-2555</strain>
    </source>
</reference>
<keyword evidence="1" id="KW-0479">Metal-binding</keyword>
<dbReference type="SUPFAM" id="SSF49503">
    <property type="entry name" value="Cupredoxins"/>
    <property type="match status" value="1"/>
</dbReference>
<keyword evidence="3" id="KW-0732">Signal</keyword>
<dbReference type="PANTHER" id="PTHR38439">
    <property type="entry name" value="AURACYANIN-B"/>
    <property type="match status" value="1"/>
</dbReference>
<comment type="caution">
    <text evidence="5">The sequence shown here is derived from an EMBL/GenBank/DDBJ whole genome shotgun (WGS) entry which is preliminary data.</text>
</comment>
<dbReference type="PANTHER" id="PTHR38439:SF3">
    <property type="entry name" value="COPPER-RESISTANT CUPROPROTEIN COPI"/>
    <property type="match status" value="1"/>
</dbReference>
<reference evidence="5" key="2">
    <citation type="submission" date="2023-01" db="EMBL/GenBank/DDBJ databases">
        <authorList>
            <person name="Sun Q."/>
            <person name="Evtushenko L."/>
        </authorList>
    </citation>
    <scope>NUCLEOTIDE SEQUENCE</scope>
    <source>
        <strain evidence="5">VKM B-2555</strain>
    </source>
</reference>
<feature type="chain" id="PRO_5040917747" evidence="3">
    <location>
        <begin position="36"/>
        <end position="171"/>
    </location>
</feature>